<proteinExistence type="predicted"/>
<name>A0A424YLY8_9EURY</name>
<protein>
    <submittedName>
        <fullName evidence="1">Uncharacterized protein</fullName>
    </submittedName>
</protein>
<organism evidence="1 2">
    <name type="scientific">Methanosalsum natronophilum</name>
    <dbReference type="NCBI Taxonomy" id="768733"/>
    <lineage>
        <taxon>Archaea</taxon>
        <taxon>Methanobacteriati</taxon>
        <taxon>Methanobacteriota</taxon>
        <taxon>Stenosarchaea group</taxon>
        <taxon>Methanomicrobia</taxon>
        <taxon>Methanosarcinales</taxon>
        <taxon>Methanosarcinaceae</taxon>
        <taxon>Methanosalsum</taxon>
    </lineage>
</organism>
<comment type="caution">
    <text evidence="1">The sequence shown here is derived from an EMBL/GenBank/DDBJ whole genome shotgun (WGS) entry which is preliminary data.</text>
</comment>
<dbReference type="InterPro" id="IPR007544">
    <property type="entry name" value="ENCAP"/>
</dbReference>
<sequence length="278" mass="30601">KIHPPLRQVNRSRKLVEIVIGDGFGETSVDWVELQEMSKAMVSYNFSDGNIDTVDFALTNSKIPIVWKDYVIDRRLYEAMRNKRTEIDSSAALDAAYMVSSAEETMILRGVSRDGTNYEIPGMYEGAGNDFATTTNVGEFGGIQDAVVGAYNLFDTDNVPTDALKWNLTLAPNIYNKVIQSRNSNGTRELPELSDLLNGGNVFKSNTLAEGTGLLSPTPDTGKQYLDFYLSQEVTTEHGTDSKRPTTGPIYGRVFEAGVLRIKKDSVLCKLSSLTTTA</sequence>
<dbReference type="Gene3D" id="3.30.2400.30">
    <property type="match status" value="1"/>
</dbReference>
<feature type="non-terminal residue" evidence="1">
    <location>
        <position position="1"/>
    </location>
</feature>
<reference evidence="1 2" key="1">
    <citation type="submission" date="2018-08" db="EMBL/GenBank/DDBJ databases">
        <title>The metabolism and importance of syntrophic acetate oxidation coupled to methane or sulfide production in haloalkaline environments.</title>
        <authorList>
            <person name="Timmers P.H.A."/>
            <person name="Vavourakis C.D."/>
            <person name="Sorokin D.Y."/>
            <person name="Sinninghe Damste J.S."/>
            <person name="Muyzer G."/>
            <person name="Stams A.J.M."/>
            <person name="Plugge C.M."/>
        </authorList>
    </citation>
    <scope>NUCLEOTIDE SEQUENCE [LARGE SCALE GENOMIC DNA]</scope>
    <source>
        <strain evidence="1">MSAO_Arc3</strain>
    </source>
</reference>
<dbReference type="Proteomes" id="UP000284763">
    <property type="component" value="Unassembled WGS sequence"/>
</dbReference>
<evidence type="ECO:0000313" key="2">
    <source>
        <dbReference type="Proteomes" id="UP000284763"/>
    </source>
</evidence>
<dbReference type="Gene3D" id="3.30.2320.10">
    <property type="entry name" value="hypothetical protein PF0899 domain"/>
    <property type="match status" value="1"/>
</dbReference>
<dbReference type="Pfam" id="PF04454">
    <property type="entry name" value="Linocin_M18"/>
    <property type="match status" value="1"/>
</dbReference>
<gene>
    <name evidence="1" type="ORF">D5R95_09125</name>
</gene>
<dbReference type="AlphaFoldDB" id="A0A424YLY8"/>
<dbReference type="EMBL" id="QZAB01000584">
    <property type="protein sequence ID" value="RQD79993.1"/>
    <property type="molecule type" value="Genomic_DNA"/>
</dbReference>
<accession>A0A424YLY8</accession>
<evidence type="ECO:0000313" key="1">
    <source>
        <dbReference type="EMBL" id="RQD79993.1"/>
    </source>
</evidence>